<dbReference type="Pfam" id="PF12762">
    <property type="entry name" value="DDE_Tnp_IS1595"/>
    <property type="match status" value="1"/>
</dbReference>
<keyword evidence="3" id="KW-1185">Reference proteome</keyword>
<organism evidence="2 3">
    <name type="scientific">Massilia eurypsychrophila</name>
    <dbReference type="NCBI Taxonomy" id="1485217"/>
    <lineage>
        <taxon>Bacteria</taxon>
        <taxon>Pseudomonadati</taxon>
        <taxon>Pseudomonadota</taxon>
        <taxon>Betaproteobacteria</taxon>
        <taxon>Burkholderiales</taxon>
        <taxon>Oxalobacteraceae</taxon>
        <taxon>Telluria group</taxon>
        <taxon>Massilia</taxon>
    </lineage>
</organism>
<accession>A0A2G8T748</accession>
<evidence type="ECO:0000259" key="1">
    <source>
        <dbReference type="SMART" id="SM01126"/>
    </source>
</evidence>
<dbReference type="EMBL" id="PDOC01000083">
    <property type="protein sequence ID" value="PIL41875.1"/>
    <property type="molecule type" value="Genomic_DNA"/>
</dbReference>
<dbReference type="Pfam" id="PF12760">
    <property type="entry name" value="Zn_ribbon_IS1595"/>
    <property type="match status" value="1"/>
</dbReference>
<name>A0A2G8T748_9BURK</name>
<dbReference type="InterPro" id="IPR024445">
    <property type="entry name" value="Tnp_ISXO2-like"/>
</dbReference>
<dbReference type="SMART" id="SM01126">
    <property type="entry name" value="DDE_Tnp_IS1595"/>
    <property type="match status" value="1"/>
</dbReference>
<dbReference type="OrthoDB" id="5365332at2"/>
<sequence>MNRVQFQPGLSLTQFMERYGTQAQCEKELEKCRWPDGFVCPMCARKGHYVVWHGKAKTFQCHACRHQTTLTSGTIFHSSKLPLTKWFQAMYFLTQSKNNVSALELMRVVGVCYRTAWRLKHKILEVMAERESIRKLEGRVEVDDAYLGGVHPGGKRGRGSQNKVPFIAAVETSEDGRPLHAIFSKVKTFGREEVKTWAMAHLSAASIVVSDGLDCFSAVKAAGAAHTPSVVGKARQSSDMPCFKWINTILGNLKTATSGTYHAFDFAKYGFLYLAEAQYRFNRRFDMSTILTRLIHAAAATGSRTEAWMRLAEDER</sequence>
<evidence type="ECO:0000313" key="3">
    <source>
        <dbReference type="Proteomes" id="UP000230390"/>
    </source>
</evidence>
<gene>
    <name evidence="2" type="ORF">CR105_27400</name>
</gene>
<reference evidence="2 3" key="1">
    <citation type="submission" date="2017-10" db="EMBL/GenBank/DDBJ databases">
        <title>Massilia psychrophilum sp. nov., a novel purple-pigmented bacterium isolated from Tianshan glacier, Xinjiang Municipality, China.</title>
        <authorList>
            <person name="Wang H."/>
        </authorList>
    </citation>
    <scope>NUCLEOTIDE SEQUENCE [LARGE SCALE GENOMIC DNA]</scope>
    <source>
        <strain evidence="2 3">JCM 30074</strain>
    </source>
</reference>
<dbReference type="RefSeq" id="WP_099794134.1">
    <property type="nucleotide sequence ID" value="NZ_PDOC01000083.1"/>
</dbReference>
<comment type="caution">
    <text evidence="2">The sequence shown here is derived from an EMBL/GenBank/DDBJ whole genome shotgun (WGS) entry which is preliminary data.</text>
</comment>
<proteinExistence type="predicted"/>
<dbReference type="NCBIfam" id="NF033547">
    <property type="entry name" value="transpos_IS1595"/>
    <property type="match status" value="1"/>
</dbReference>
<dbReference type="Proteomes" id="UP000230390">
    <property type="component" value="Unassembled WGS sequence"/>
</dbReference>
<protein>
    <submittedName>
        <fullName evidence="2">IS1595 family transposase</fullName>
    </submittedName>
</protein>
<feature type="domain" description="ISXO2-like transposase" evidence="1">
    <location>
        <begin position="135"/>
        <end position="282"/>
    </location>
</feature>
<dbReference type="AlphaFoldDB" id="A0A2G8T748"/>
<evidence type="ECO:0000313" key="2">
    <source>
        <dbReference type="EMBL" id="PIL41875.1"/>
    </source>
</evidence>
<dbReference type="InterPro" id="IPR024442">
    <property type="entry name" value="Transposase_Zn_ribbon"/>
</dbReference>